<keyword evidence="3" id="KW-1185">Reference proteome</keyword>
<comment type="caution">
    <text evidence="2">The sequence shown here is derived from an EMBL/GenBank/DDBJ whole genome shotgun (WGS) entry which is preliminary data.</text>
</comment>
<feature type="coiled-coil region" evidence="1">
    <location>
        <begin position="28"/>
        <end position="55"/>
    </location>
</feature>
<evidence type="ECO:0000313" key="2">
    <source>
        <dbReference type="EMBL" id="OOZ39534.1"/>
    </source>
</evidence>
<evidence type="ECO:0000256" key="1">
    <source>
        <dbReference type="SAM" id="Coils"/>
    </source>
</evidence>
<dbReference type="AlphaFoldDB" id="A0A1T2L376"/>
<dbReference type="Proteomes" id="UP000191110">
    <property type="component" value="Unassembled WGS sequence"/>
</dbReference>
<gene>
    <name evidence="2" type="ORF">BOW53_11110</name>
</gene>
<organism evidence="2 3">
    <name type="scientific">Solemya pervernicosa gill symbiont</name>
    <dbReference type="NCBI Taxonomy" id="642797"/>
    <lineage>
        <taxon>Bacteria</taxon>
        <taxon>Pseudomonadati</taxon>
        <taxon>Pseudomonadota</taxon>
        <taxon>Gammaproteobacteria</taxon>
        <taxon>sulfur-oxidizing symbionts</taxon>
    </lineage>
</organism>
<dbReference type="RefSeq" id="WP_236725718.1">
    <property type="nucleotide sequence ID" value="NZ_MPRL01000049.1"/>
</dbReference>
<dbReference type="EMBL" id="MPRL01000049">
    <property type="protein sequence ID" value="OOZ39534.1"/>
    <property type="molecule type" value="Genomic_DNA"/>
</dbReference>
<evidence type="ECO:0000313" key="3">
    <source>
        <dbReference type="Proteomes" id="UP000191110"/>
    </source>
</evidence>
<proteinExistence type="predicted"/>
<protein>
    <submittedName>
        <fullName evidence="2">AraC family transcriptional regulator</fullName>
    </submittedName>
</protein>
<name>A0A1T2L376_9GAMM</name>
<reference evidence="2 3" key="1">
    <citation type="submission" date="2016-11" db="EMBL/GenBank/DDBJ databases">
        <title>Mixed transmission modes and dynamic genome evolution in an obligate animal-bacterial symbiosis.</title>
        <authorList>
            <person name="Russell S.L."/>
            <person name="Corbett-Detig R.B."/>
            <person name="Cavanaugh C.M."/>
        </authorList>
    </citation>
    <scope>NUCLEOTIDE SEQUENCE [LARGE SCALE GENOMIC DNA]</scope>
    <source>
        <strain evidence="2">Sveles-Q1</strain>
    </source>
</reference>
<accession>A0A1T2L376</accession>
<sequence>MNRFLPLILIATLLYLPLSRGAEPAPPAQTLDKQLRDLKSEVLKLNRDLFILEEELLFPSNTQVSVFLSFDLGKFFALDSVELKIDDKSVTKYLYTKAEVEALQRGGVQRLYLGNLKSGEHEIVALLTGKGPHQRDYKRGTTLKIDKGLGPKYLELQISDNAGKQQPDFIVREWE</sequence>
<keyword evidence="1" id="KW-0175">Coiled coil</keyword>